<dbReference type="Gene3D" id="2.60.120.10">
    <property type="entry name" value="Jelly Rolls"/>
    <property type="match status" value="1"/>
</dbReference>
<dbReference type="InterPro" id="IPR011051">
    <property type="entry name" value="RmlC_Cupin_sf"/>
</dbReference>
<organism evidence="5 6">
    <name type="scientific">Nocardia arthritidis</name>
    <dbReference type="NCBI Taxonomy" id="228602"/>
    <lineage>
        <taxon>Bacteria</taxon>
        <taxon>Bacillati</taxon>
        <taxon>Actinomycetota</taxon>
        <taxon>Actinomycetes</taxon>
        <taxon>Mycobacteriales</taxon>
        <taxon>Nocardiaceae</taxon>
        <taxon>Nocardia</taxon>
    </lineage>
</organism>
<dbReference type="CDD" id="cd06124">
    <property type="entry name" value="cupin_NimR-like_N"/>
    <property type="match status" value="1"/>
</dbReference>
<dbReference type="PROSITE" id="PS01124">
    <property type="entry name" value="HTH_ARAC_FAMILY_2"/>
    <property type="match status" value="1"/>
</dbReference>
<dbReference type="KEGG" id="nah:F5544_10405"/>
<sequence length="276" mass="30682">MRNVLVDEVDSIERAILAIGTDYPAHHSLPTHRHRRAQVLYAADGIMRVDTEHGTWTVPTRRAVLIPPGIDHRVLMEGVSTRSLYLEPGAVPWFPARCQVVEVSPLLRELILAAVDMPPEYNIGGRDGALTDLILYELRTLTPLPLELPLPVRADLRDLCEAFQRTPSIRSTPESWAGRMRVSTRTFNRVFRAETGLTFQQWRQRACVAHAMRALMSGAAVTAVAAELGYETPAAFSVMFHREMRTPPSAFRPRSGVEVRAGGALGARAMDDRGRA</sequence>
<dbReference type="PANTHER" id="PTHR11019">
    <property type="entry name" value="HTH-TYPE TRANSCRIPTIONAL REGULATOR NIMR"/>
    <property type="match status" value="1"/>
</dbReference>
<protein>
    <submittedName>
        <fullName evidence="5">Helix-turn-helix domain-containing protein</fullName>
    </submittedName>
</protein>
<dbReference type="InterPro" id="IPR003313">
    <property type="entry name" value="AraC-bd"/>
</dbReference>
<evidence type="ECO:0000259" key="4">
    <source>
        <dbReference type="PROSITE" id="PS01124"/>
    </source>
</evidence>
<keyword evidence="6" id="KW-1185">Reference proteome</keyword>
<dbReference type="InterPro" id="IPR018060">
    <property type="entry name" value="HTH_AraC"/>
</dbReference>
<dbReference type="SUPFAM" id="SSF46689">
    <property type="entry name" value="Homeodomain-like"/>
    <property type="match status" value="1"/>
</dbReference>
<keyword evidence="3" id="KW-0804">Transcription</keyword>
<keyword evidence="2" id="KW-0238">DNA-binding</keyword>
<dbReference type="Pfam" id="PF12833">
    <property type="entry name" value="HTH_18"/>
    <property type="match status" value="1"/>
</dbReference>
<gene>
    <name evidence="5" type="ORF">F5544_10405</name>
</gene>
<evidence type="ECO:0000313" key="5">
    <source>
        <dbReference type="EMBL" id="QIS09979.1"/>
    </source>
</evidence>
<dbReference type="InterPro" id="IPR009057">
    <property type="entry name" value="Homeodomain-like_sf"/>
</dbReference>
<accession>A0A6G9Y9T0</accession>
<dbReference type="Gene3D" id="1.10.10.60">
    <property type="entry name" value="Homeodomain-like"/>
    <property type="match status" value="1"/>
</dbReference>
<dbReference type="EMBL" id="CP046172">
    <property type="protein sequence ID" value="QIS09979.1"/>
    <property type="molecule type" value="Genomic_DNA"/>
</dbReference>
<keyword evidence="1" id="KW-0805">Transcription regulation</keyword>
<dbReference type="AlphaFoldDB" id="A0A6G9Y9T0"/>
<dbReference type="SUPFAM" id="SSF51182">
    <property type="entry name" value="RmlC-like cupins"/>
    <property type="match status" value="1"/>
</dbReference>
<reference evidence="5 6" key="1">
    <citation type="journal article" date="2019" name="ACS Chem. Biol.">
        <title>Identification and Mobilization of a Cryptic Antibiotic Biosynthesis Gene Locus from a Human-Pathogenic Nocardia Isolate.</title>
        <authorList>
            <person name="Herisse M."/>
            <person name="Ishida K."/>
            <person name="Porter J.L."/>
            <person name="Howden B."/>
            <person name="Hertweck C."/>
            <person name="Stinear T.P."/>
            <person name="Pidot S.J."/>
        </authorList>
    </citation>
    <scope>NUCLEOTIDE SEQUENCE [LARGE SCALE GENOMIC DNA]</scope>
    <source>
        <strain evidence="5 6">AUSMDU00012717</strain>
    </source>
</reference>
<dbReference type="PANTHER" id="PTHR11019:SF159">
    <property type="entry name" value="TRANSCRIPTIONAL REGULATOR-RELATED"/>
    <property type="match status" value="1"/>
</dbReference>
<feature type="domain" description="HTH araC/xylS-type" evidence="4">
    <location>
        <begin position="157"/>
        <end position="254"/>
    </location>
</feature>
<dbReference type="InterPro" id="IPR014710">
    <property type="entry name" value="RmlC-like_jellyroll"/>
</dbReference>
<dbReference type="GO" id="GO:0043565">
    <property type="term" value="F:sequence-specific DNA binding"/>
    <property type="evidence" value="ECO:0007669"/>
    <property type="project" value="InterPro"/>
</dbReference>
<evidence type="ECO:0000256" key="2">
    <source>
        <dbReference type="ARBA" id="ARBA00023125"/>
    </source>
</evidence>
<dbReference type="Proteomes" id="UP000503540">
    <property type="component" value="Chromosome"/>
</dbReference>
<evidence type="ECO:0000256" key="1">
    <source>
        <dbReference type="ARBA" id="ARBA00023015"/>
    </source>
</evidence>
<name>A0A6G9Y9T0_9NOCA</name>
<dbReference type="SMART" id="SM00342">
    <property type="entry name" value="HTH_ARAC"/>
    <property type="match status" value="1"/>
</dbReference>
<dbReference type="RefSeq" id="WP_167473015.1">
    <property type="nucleotide sequence ID" value="NZ_CP046172.1"/>
</dbReference>
<evidence type="ECO:0000313" key="6">
    <source>
        <dbReference type="Proteomes" id="UP000503540"/>
    </source>
</evidence>
<proteinExistence type="predicted"/>
<dbReference type="GO" id="GO:0003700">
    <property type="term" value="F:DNA-binding transcription factor activity"/>
    <property type="evidence" value="ECO:0007669"/>
    <property type="project" value="InterPro"/>
</dbReference>
<evidence type="ECO:0000256" key="3">
    <source>
        <dbReference type="ARBA" id="ARBA00023163"/>
    </source>
</evidence>
<dbReference type="Pfam" id="PF02311">
    <property type="entry name" value="AraC_binding"/>
    <property type="match status" value="1"/>
</dbReference>